<protein>
    <submittedName>
        <fullName evidence="2">Amidohydrolase</fullName>
    </submittedName>
</protein>
<dbReference type="InterPro" id="IPR013108">
    <property type="entry name" value="Amidohydro_3"/>
</dbReference>
<dbReference type="Gene3D" id="2.30.40.10">
    <property type="entry name" value="Urease, subunit C, domain 1"/>
    <property type="match status" value="1"/>
</dbReference>
<dbReference type="PANTHER" id="PTHR22642:SF2">
    <property type="entry name" value="PROTEIN LONG AFTER FAR-RED 3"/>
    <property type="match status" value="1"/>
</dbReference>
<dbReference type="InterPro" id="IPR033932">
    <property type="entry name" value="YtcJ-like"/>
</dbReference>
<dbReference type="InterPro" id="IPR011059">
    <property type="entry name" value="Metal-dep_hydrolase_composite"/>
</dbReference>
<dbReference type="Pfam" id="PF07969">
    <property type="entry name" value="Amidohydro_3"/>
    <property type="match status" value="1"/>
</dbReference>
<dbReference type="Gene3D" id="3.10.310.70">
    <property type="match status" value="1"/>
</dbReference>
<dbReference type="AlphaFoldDB" id="A0A941J3C7"/>
<dbReference type="Proteomes" id="UP000682308">
    <property type="component" value="Unassembled WGS sequence"/>
</dbReference>
<name>A0A941J3C7_9ACTN</name>
<feature type="domain" description="Amidohydrolase 3" evidence="1">
    <location>
        <begin position="56"/>
        <end position="540"/>
    </location>
</feature>
<dbReference type="SUPFAM" id="SSF51338">
    <property type="entry name" value="Composite domain of metallo-dependent hydrolases"/>
    <property type="match status" value="1"/>
</dbReference>
<evidence type="ECO:0000259" key="1">
    <source>
        <dbReference type="Pfam" id="PF07969"/>
    </source>
</evidence>
<comment type="caution">
    <text evidence="2">The sequence shown here is derived from an EMBL/GenBank/DDBJ whole genome shotgun (WGS) entry which is preliminary data.</text>
</comment>
<sequence>MAHQGELILCDAVVRTVDPWDRVAEAVLVRGGKIAAVGSERDVRAAARPDAEVRRLRGRTVVPGFIDPHNHLSLSAFEPVSVDCYTPPLADLDAVLGRISEHCARLPAGQWVRAVGFVPMMVTEQRPPTRWELDEAAPDNPVFLLDLSCNAAYVNSRALAQAGISEHSPQPWGGQIVMDRDGRPNGTLLQAALNPLQTASWRAYAAADWDRAVELLEAKMREYLSVGLTSICDAAVTTDAAELYARADAAGRLPFAVQQLHTADDFFGRQDLRRNDFIDRVLGRDTERLRGGTMKIFTDHAFPDGPLMDRLHDGCRVHTGTGYYDKPEIRVMATTARDLGINTAIHAMGNCSVDTVLDAYQAVRALPGSDTALLRLEHAYVAEPAQAPRMAALGVDLVAKPGLVYAHGPMFWDGWRQKGQDHLSVIPIRSMVEAGVRVSFGSDAPAGTFRPADVLWSAVTRESFRGDTINPEEAVTAEEALRCYTINSAHAANRAAEEGSIEVGKRANLVVLDRDVVTCPGDELREMQVLMTYVDGELVHAVESSNATG</sequence>
<evidence type="ECO:0000313" key="2">
    <source>
        <dbReference type="EMBL" id="MBR8640501.1"/>
    </source>
</evidence>
<accession>A0A941J3C7</accession>
<dbReference type="Gene3D" id="3.20.20.140">
    <property type="entry name" value="Metal-dependent hydrolases"/>
    <property type="match status" value="1"/>
</dbReference>
<dbReference type="PANTHER" id="PTHR22642">
    <property type="entry name" value="IMIDAZOLONEPROPIONASE"/>
    <property type="match status" value="1"/>
</dbReference>
<dbReference type="CDD" id="cd01300">
    <property type="entry name" value="YtcJ_like"/>
    <property type="match status" value="1"/>
</dbReference>
<reference evidence="2 3" key="1">
    <citation type="submission" date="2021-04" db="EMBL/GenBank/DDBJ databases">
        <title>Characterization of the biosynthetic gene cluster of new lipopeptides with antitumor activity in the genome of the marine Streptomyces PHM034.</title>
        <authorList>
            <person name="Ceniceros A."/>
            <person name="Canedo L."/>
            <person name="Mendez C."/>
            <person name="Olano C."/>
            <person name="Schleissner C."/>
            <person name="Cuevas C."/>
            <person name="De La Calle F."/>
            <person name="Salas J.A."/>
        </authorList>
    </citation>
    <scope>NUCLEOTIDE SEQUENCE [LARGE SCALE GENOMIC DNA]</scope>
    <source>
        <strain evidence="2 3">PHM034</strain>
    </source>
</reference>
<evidence type="ECO:0000313" key="3">
    <source>
        <dbReference type="Proteomes" id="UP000682308"/>
    </source>
</evidence>
<dbReference type="EMBL" id="JAGTPG010000002">
    <property type="protein sequence ID" value="MBR8640501.1"/>
    <property type="molecule type" value="Genomic_DNA"/>
</dbReference>
<organism evidence="2 3">
    <name type="scientific">Streptomyces tuirus</name>
    <dbReference type="NCBI Taxonomy" id="68278"/>
    <lineage>
        <taxon>Bacteria</taxon>
        <taxon>Bacillati</taxon>
        <taxon>Actinomycetota</taxon>
        <taxon>Actinomycetes</taxon>
        <taxon>Kitasatosporales</taxon>
        <taxon>Streptomycetaceae</taxon>
        <taxon>Streptomyces</taxon>
    </lineage>
</organism>
<dbReference type="SUPFAM" id="SSF51556">
    <property type="entry name" value="Metallo-dependent hydrolases"/>
    <property type="match status" value="1"/>
</dbReference>
<keyword evidence="3" id="KW-1185">Reference proteome</keyword>
<proteinExistence type="predicted"/>
<dbReference type="GO" id="GO:0016810">
    <property type="term" value="F:hydrolase activity, acting on carbon-nitrogen (but not peptide) bonds"/>
    <property type="evidence" value="ECO:0007669"/>
    <property type="project" value="InterPro"/>
</dbReference>
<dbReference type="InterPro" id="IPR032466">
    <property type="entry name" value="Metal_Hydrolase"/>
</dbReference>
<gene>
    <name evidence="2" type="ORF">KEF29_17275</name>
</gene>